<accession>A0ABW5YK21</accession>
<gene>
    <name evidence="2" type="ORF">ACFS5J_02875</name>
</gene>
<comment type="caution">
    <text evidence="2">The sequence shown here is derived from an EMBL/GenBank/DDBJ whole genome shotgun (WGS) entry which is preliminary data.</text>
</comment>
<reference evidence="3" key="1">
    <citation type="journal article" date="2019" name="Int. J. Syst. Evol. Microbiol.">
        <title>The Global Catalogue of Microorganisms (GCM) 10K type strain sequencing project: providing services to taxonomists for standard genome sequencing and annotation.</title>
        <authorList>
            <consortium name="The Broad Institute Genomics Platform"/>
            <consortium name="The Broad Institute Genome Sequencing Center for Infectious Disease"/>
            <person name="Wu L."/>
            <person name="Ma J."/>
        </authorList>
    </citation>
    <scope>NUCLEOTIDE SEQUENCE [LARGE SCALE GENOMIC DNA]</scope>
    <source>
        <strain evidence="3">KCTC 22671</strain>
    </source>
</reference>
<sequence length="201" mass="22163">MKKLFFSCTLMICTLLTNNTTFAQRFGFEVNYGLNGVTSPSISNFSHFGAGVTYDFDETFGLKTDFGSDTFRDILPNFSKETGVNITRFSLQGTVNISTLIRETNMYNTLNLIAHAGGGYSVLKSNINTGTDNAVNVIMGLTPRFKLAYNLFLFVDASVIFNVSQHYKFDGLPAYDGKTPNSITGIMYNLSGGIAYQFDTN</sequence>
<keyword evidence="1" id="KW-0732">Signal</keyword>
<evidence type="ECO:0000313" key="2">
    <source>
        <dbReference type="EMBL" id="MFD2890953.1"/>
    </source>
</evidence>
<evidence type="ECO:0008006" key="4">
    <source>
        <dbReference type="Google" id="ProtNLM"/>
    </source>
</evidence>
<evidence type="ECO:0000313" key="3">
    <source>
        <dbReference type="Proteomes" id="UP001597534"/>
    </source>
</evidence>
<feature type="signal peptide" evidence="1">
    <location>
        <begin position="1"/>
        <end position="23"/>
    </location>
</feature>
<proteinExistence type="predicted"/>
<name>A0ABW5YK21_9FLAO</name>
<protein>
    <recommendedName>
        <fullName evidence="4">Outer membrane protein beta-barrel domain-containing protein</fullName>
    </recommendedName>
</protein>
<dbReference type="Proteomes" id="UP001597534">
    <property type="component" value="Unassembled WGS sequence"/>
</dbReference>
<keyword evidence="3" id="KW-1185">Reference proteome</keyword>
<feature type="chain" id="PRO_5047502876" description="Outer membrane protein beta-barrel domain-containing protein" evidence="1">
    <location>
        <begin position="24"/>
        <end position="201"/>
    </location>
</feature>
<dbReference type="EMBL" id="JBHUPC010000010">
    <property type="protein sequence ID" value="MFD2890953.1"/>
    <property type="molecule type" value="Genomic_DNA"/>
</dbReference>
<evidence type="ECO:0000256" key="1">
    <source>
        <dbReference type="SAM" id="SignalP"/>
    </source>
</evidence>
<dbReference type="RefSeq" id="WP_379810477.1">
    <property type="nucleotide sequence ID" value="NZ_JBHUPC010000010.1"/>
</dbReference>
<organism evidence="2 3">
    <name type="scientific">Flavobacterium chuncheonense</name>
    <dbReference type="NCBI Taxonomy" id="2026653"/>
    <lineage>
        <taxon>Bacteria</taxon>
        <taxon>Pseudomonadati</taxon>
        <taxon>Bacteroidota</taxon>
        <taxon>Flavobacteriia</taxon>
        <taxon>Flavobacteriales</taxon>
        <taxon>Flavobacteriaceae</taxon>
        <taxon>Flavobacterium</taxon>
    </lineage>
</organism>